<dbReference type="EMBL" id="PVTE01000016">
    <property type="protein sequence ID" value="PRY34687.1"/>
    <property type="molecule type" value="Genomic_DNA"/>
</dbReference>
<dbReference type="PROSITE" id="PS51257">
    <property type="entry name" value="PROKAR_LIPOPROTEIN"/>
    <property type="match status" value="1"/>
</dbReference>
<dbReference type="AlphaFoldDB" id="A0A2T0SMP5"/>
<proteinExistence type="predicted"/>
<protein>
    <submittedName>
        <fullName evidence="1">YD repeat-containing protein</fullName>
    </submittedName>
</protein>
<dbReference type="OrthoDB" id="940356at2"/>
<name>A0A2T0SMP5_9BACT</name>
<organism evidence="1 2">
    <name type="scientific">Spirosoma oryzae</name>
    <dbReference type="NCBI Taxonomy" id="1469603"/>
    <lineage>
        <taxon>Bacteria</taxon>
        <taxon>Pseudomonadati</taxon>
        <taxon>Bacteroidota</taxon>
        <taxon>Cytophagia</taxon>
        <taxon>Cytophagales</taxon>
        <taxon>Cytophagaceae</taxon>
        <taxon>Spirosoma</taxon>
    </lineage>
</organism>
<dbReference type="Proteomes" id="UP000238375">
    <property type="component" value="Unassembled WGS sequence"/>
</dbReference>
<keyword evidence="2" id="KW-1185">Reference proteome</keyword>
<evidence type="ECO:0000313" key="1">
    <source>
        <dbReference type="EMBL" id="PRY34687.1"/>
    </source>
</evidence>
<reference evidence="1 2" key="1">
    <citation type="submission" date="2018-03" db="EMBL/GenBank/DDBJ databases">
        <title>Genomic Encyclopedia of Archaeal and Bacterial Type Strains, Phase II (KMG-II): from individual species to whole genera.</title>
        <authorList>
            <person name="Goeker M."/>
        </authorList>
    </citation>
    <scope>NUCLEOTIDE SEQUENCE [LARGE SCALE GENOMIC DNA]</scope>
    <source>
        <strain evidence="1 2">DSM 28354</strain>
    </source>
</reference>
<gene>
    <name evidence="1" type="ORF">CLV58_11680</name>
</gene>
<comment type="caution">
    <text evidence="1">The sequence shown here is derived from an EMBL/GenBank/DDBJ whole genome shotgun (WGS) entry which is preliminary data.</text>
</comment>
<dbReference type="RefSeq" id="WP_146141470.1">
    <property type="nucleotide sequence ID" value="NZ_PVTE01000016.1"/>
</dbReference>
<evidence type="ECO:0000313" key="2">
    <source>
        <dbReference type="Proteomes" id="UP000238375"/>
    </source>
</evidence>
<sequence>MNQFRDSVFKPIIVLLLTFLFGCRTSDADLRQYRVVRASEIGYGVKATMTYSYDAQGRLATITDYPDTTASGPATAQTTVYYDASQPTRINHVDRRLAQPTTDFDGIVTGTRRTYAYNEKGQLETVGELKAQADFDQLKPVQTYQYVYDSDGLPATLTVTGPGPRYARDMYRFTFTDGNATLVGLTSTTAYTAQPRITQSTVRFDGAPNIYRNFFALYPGITSFNRNNVITENTTHYHDSRGLLIRRVKTGAYTDDVTTYRYEAY</sequence>
<accession>A0A2T0SMP5</accession>